<dbReference type="PROSITE" id="PS00885">
    <property type="entry name" value="EPSP_SYNTHASE_2"/>
    <property type="match status" value="1"/>
</dbReference>
<feature type="binding site" evidence="7">
    <location>
        <position position="165"/>
    </location>
    <ligand>
        <name>3-phosphoshikimate</name>
        <dbReference type="ChEBI" id="CHEBI:145989"/>
    </ligand>
</feature>
<feature type="binding site" evidence="7">
    <location>
        <position position="334"/>
    </location>
    <ligand>
        <name>3-phosphoshikimate</name>
        <dbReference type="ChEBI" id="CHEBI:145989"/>
    </ligand>
</feature>
<dbReference type="Proteomes" id="UP000654279">
    <property type="component" value="Unassembled WGS sequence"/>
</dbReference>
<feature type="active site" description="Proton acceptor" evidence="7">
    <location>
        <position position="307"/>
    </location>
</feature>
<dbReference type="InterPro" id="IPR013792">
    <property type="entry name" value="RNA3'P_cycl/enolpyr_Trfase_a/b"/>
</dbReference>
<dbReference type="PIRSF" id="PIRSF000505">
    <property type="entry name" value="EPSPS"/>
    <property type="match status" value="1"/>
</dbReference>
<evidence type="ECO:0000256" key="4">
    <source>
        <dbReference type="ARBA" id="ARBA00022679"/>
    </source>
</evidence>
<dbReference type="SUPFAM" id="SSF55205">
    <property type="entry name" value="EPT/RTPC-like"/>
    <property type="match status" value="1"/>
</dbReference>
<dbReference type="Pfam" id="PF00275">
    <property type="entry name" value="EPSP_synthase"/>
    <property type="match status" value="1"/>
</dbReference>
<feature type="binding site" evidence="7">
    <location>
        <position position="307"/>
    </location>
    <ligand>
        <name>3-phosphoshikimate</name>
        <dbReference type="ChEBI" id="CHEBI:145989"/>
    </ligand>
</feature>
<accession>A0A926CZV9</accession>
<comment type="function">
    <text evidence="7">Catalyzes the transfer of the enolpyruvyl moiety of phosphoenolpyruvate (PEP) to the 5-hydroxyl of shikimate-3-phosphate (S3P) to produce enolpyruvyl shikimate-3-phosphate and inorganic phosphate.</text>
</comment>
<evidence type="ECO:0000313" key="9">
    <source>
        <dbReference type="EMBL" id="MBC8528984.1"/>
    </source>
</evidence>
<comment type="similarity">
    <text evidence="2 7">Belongs to the EPSP synthase family.</text>
</comment>
<dbReference type="EMBL" id="JACRSO010000002">
    <property type="protein sequence ID" value="MBC8528984.1"/>
    <property type="molecule type" value="Genomic_DNA"/>
</dbReference>
<comment type="pathway">
    <text evidence="1 7">Metabolic intermediate biosynthesis; chorismate biosynthesis; chorismate from D-erythrose 4-phosphate and phosphoenolpyruvate: step 6/7.</text>
</comment>
<dbReference type="GO" id="GO:0009073">
    <property type="term" value="P:aromatic amino acid family biosynthetic process"/>
    <property type="evidence" value="ECO:0007669"/>
    <property type="project" value="UniProtKB-KW"/>
</dbReference>
<sequence>METMQIAPARLCGSIRVPSSKSLAHRAVIAASLCQGKSVLRGVDLNDDVRATLAGMQALGAQAAWQEGRLAVQGLHAGERAQGDCLIDCNESGSTLRFLIPLALALWGEATTFIGRGNLGKRPLDPFFEIMRAQGLPFSHEGDPLCLKVRGPLQSGKFALRGDISSQFLTGLLFALPLLQGDSDIELTTPLQSAGYVELTLDVLRDFGIKVVPTPGGYHVPGGQHYCAGSYAVEGDYSQAAFFLVAGALGSDVAVQGLRADSHQGDRLVMDILQRMGAQFNWTGDALQCRAPQGLRGTRIDAAQCPDIIPPLAVAAALACGRTEVVNAGRLRIKECDRLSAIAHELGALGAHITEQPDSLIIDGVASLSGGRAFSHQDHRIAMMLAIAATRCDKPVLLQEPGCVSKSYGNFYEDYQKVGGVCGR</sequence>
<evidence type="ECO:0000313" key="10">
    <source>
        <dbReference type="Proteomes" id="UP000654279"/>
    </source>
</evidence>
<feature type="binding site" evidence="7">
    <location>
        <position position="338"/>
    </location>
    <ligand>
        <name>phosphoenolpyruvate</name>
        <dbReference type="ChEBI" id="CHEBI:58702"/>
    </ligand>
</feature>
<keyword evidence="7" id="KW-0963">Cytoplasm</keyword>
<comment type="catalytic activity">
    <reaction evidence="6">
        <text>3-phosphoshikimate + phosphoenolpyruvate = 5-O-(1-carboxyvinyl)-3-phosphoshikimate + phosphate</text>
        <dbReference type="Rhea" id="RHEA:21256"/>
        <dbReference type="ChEBI" id="CHEBI:43474"/>
        <dbReference type="ChEBI" id="CHEBI:57701"/>
        <dbReference type="ChEBI" id="CHEBI:58702"/>
        <dbReference type="ChEBI" id="CHEBI:145989"/>
        <dbReference type="EC" id="2.5.1.19"/>
    </reaction>
    <physiologicalReaction direction="left-to-right" evidence="6">
        <dbReference type="Rhea" id="RHEA:21257"/>
    </physiologicalReaction>
</comment>
<comment type="caution">
    <text evidence="7">Lacks conserved residue(s) required for the propagation of feature annotation.</text>
</comment>
<feature type="binding site" evidence="7">
    <location>
        <position position="93"/>
    </location>
    <ligand>
        <name>phosphoenolpyruvate</name>
        <dbReference type="ChEBI" id="CHEBI:58702"/>
    </ligand>
</feature>
<feature type="binding site" evidence="7">
    <location>
        <position position="21"/>
    </location>
    <ligand>
        <name>3-phosphoshikimate</name>
        <dbReference type="ChEBI" id="CHEBI:145989"/>
    </ligand>
</feature>
<feature type="binding site" evidence="7">
    <location>
        <position position="193"/>
    </location>
    <ligand>
        <name>3-phosphoshikimate</name>
        <dbReference type="ChEBI" id="CHEBI:145989"/>
    </ligand>
</feature>
<keyword evidence="5 7" id="KW-0057">Aromatic amino acid biosynthesis</keyword>
<dbReference type="InterPro" id="IPR023193">
    <property type="entry name" value="EPSP_synthase_CS"/>
</dbReference>
<reference evidence="9" key="1">
    <citation type="submission" date="2020-08" db="EMBL/GenBank/DDBJ databases">
        <title>Genome public.</title>
        <authorList>
            <person name="Liu C."/>
            <person name="Sun Q."/>
        </authorList>
    </citation>
    <scope>NUCLEOTIDE SEQUENCE</scope>
    <source>
        <strain evidence="9">NSJ-44</strain>
    </source>
</reference>
<feature type="binding site" evidence="7">
    <location>
        <position position="122"/>
    </location>
    <ligand>
        <name>phosphoenolpyruvate</name>
        <dbReference type="ChEBI" id="CHEBI:58702"/>
    </ligand>
</feature>
<feature type="binding site" evidence="7">
    <location>
        <position position="406"/>
    </location>
    <ligand>
        <name>phosphoenolpyruvate</name>
        <dbReference type="ChEBI" id="CHEBI:58702"/>
    </ligand>
</feature>
<dbReference type="PANTHER" id="PTHR21090">
    <property type="entry name" value="AROM/DEHYDROQUINATE SYNTHASE"/>
    <property type="match status" value="1"/>
</dbReference>
<feature type="binding site" evidence="7">
    <location>
        <position position="22"/>
    </location>
    <ligand>
        <name>3-phosphoshikimate</name>
        <dbReference type="ChEBI" id="CHEBI:145989"/>
    </ligand>
</feature>
<dbReference type="RefSeq" id="WP_249284904.1">
    <property type="nucleotide sequence ID" value="NZ_JACRSO010000002.1"/>
</dbReference>
<evidence type="ECO:0000256" key="5">
    <source>
        <dbReference type="ARBA" id="ARBA00023141"/>
    </source>
</evidence>
<feature type="binding site" evidence="7">
    <location>
        <position position="166"/>
    </location>
    <ligand>
        <name>3-phosphoshikimate</name>
        <dbReference type="ChEBI" id="CHEBI:145989"/>
    </ligand>
</feature>
<evidence type="ECO:0000256" key="3">
    <source>
        <dbReference type="ARBA" id="ARBA00022605"/>
    </source>
</evidence>
<dbReference type="InterPro" id="IPR036968">
    <property type="entry name" value="Enolpyruvate_Tfrase_sf"/>
</dbReference>
<keyword evidence="3 7" id="KW-0028">Amino-acid biosynthesis</keyword>
<feature type="binding site" evidence="7">
    <location>
        <position position="380"/>
    </location>
    <ligand>
        <name>phosphoenolpyruvate</name>
        <dbReference type="ChEBI" id="CHEBI:58702"/>
    </ligand>
</feature>
<dbReference type="PANTHER" id="PTHR21090:SF5">
    <property type="entry name" value="PENTAFUNCTIONAL AROM POLYPEPTIDE"/>
    <property type="match status" value="1"/>
</dbReference>
<dbReference type="GO" id="GO:0005737">
    <property type="term" value="C:cytoplasm"/>
    <property type="evidence" value="ECO:0007669"/>
    <property type="project" value="UniProtKB-SubCell"/>
</dbReference>
<dbReference type="NCBIfam" id="TIGR01356">
    <property type="entry name" value="aroA"/>
    <property type="match status" value="1"/>
</dbReference>
<feature type="binding site" evidence="7">
    <location>
        <position position="167"/>
    </location>
    <ligand>
        <name>phosphoenolpyruvate</name>
        <dbReference type="ChEBI" id="CHEBI:58702"/>
    </ligand>
</feature>
<dbReference type="InterPro" id="IPR006264">
    <property type="entry name" value="EPSP_synthase"/>
</dbReference>
<dbReference type="EC" id="2.5.1.19" evidence="7"/>
<dbReference type="GO" id="GO:0003866">
    <property type="term" value="F:3-phosphoshikimate 1-carboxyvinyltransferase activity"/>
    <property type="evidence" value="ECO:0007669"/>
    <property type="project" value="UniProtKB-UniRule"/>
</dbReference>
<evidence type="ECO:0000256" key="7">
    <source>
        <dbReference type="HAMAP-Rule" id="MF_00210"/>
    </source>
</evidence>
<feature type="binding site" evidence="7">
    <location>
        <position position="21"/>
    </location>
    <ligand>
        <name>phosphoenolpyruvate</name>
        <dbReference type="ChEBI" id="CHEBI:58702"/>
    </ligand>
</feature>
<dbReference type="InterPro" id="IPR001986">
    <property type="entry name" value="Enolpyruvate_Tfrase_dom"/>
</dbReference>
<comment type="caution">
    <text evidence="9">The sequence shown here is derived from an EMBL/GenBank/DDBJ whole genome shotgun (WGS) entry which is preliminary data.</text>
</comment>
<protein>
    <recommendedName>
        <fullName evidence="7">3-phosphoshikimate 1-carboxyvinyltransferase</fullName>
        <ecNumber evidence="7">2.5.1.19</ecNumber>
    </recommendedName>
    <alternativeName>
        <fullName evidence="7">5-enolpyruvylshikimate-3-phosphate synthase</fullName>
        <shortName evidence="7">EPSP synthase</shortName>
        <shortName evidence="7">EPSPS</shortName>
    </alternativeName>
</protein>
<feature type="binding site" evidence="7">
    <location>
        <position position="167"/>
    </location>
    <ligand>
        <name>3-phosphoshikimate</name>
        <dbReference type="ChEBI" id="CHEBI:145989"/>
    </ligand>
</feature>
<feature type="binding site" evidence="7">
    <location>
        <position position="26"/>
    </location>
    <ligand>
        <name>3-phosphoshikimate</name>
        <dbReference type="ChEBI" id="CHEBI:145989"/>
    </ligand>
</feature>
<comment type="subcellular location">
    <subcellularLocation>
        <location evidence="7">Cytoplasm</location>
    </subcellularLocation>
</comment>
<keyword evidence="10" id="KW-1185">Reference proteome</keyword>
<dbReference type="GO" id="GO:0008652">
    <property type="term" value="P:amino acid biosynthetic process"/>
    <property type="evidence" value="ECO:0007669"/>
    <property type="project" value="UniProtKB-KW"/>
</dbReference>
<evidence type="ECO:0000256" key="1">
    <source>
        <dbReference type="ARBA" id="ARBA00004811"/>
    </source>
</evidence>
<feature type="domain" description="Enolpyruvate transferase" evidence="8">
    <location>
        <begin position="8"/>
        <end position="413"/>
    </location>
</feature>
<evidence type="ECO:0000256" key="6">
    <source>
        <dbReference type="ARBA" id="ARBA00044633"/>
    </source>
</evidence>
<evidence type="ECO:0000259" key="8">
    <source>
        <dbReference type="Pfam" id="PF00275"/>
    </source>
</evidence>
<keyword evidence="4 7" id="KW-0808">Transferase</keyword>
<dbReference type="AlphaFoldDB" id="A0A926CZV9"/>
<gene>
    <name evidence="7 9" type="primary">aroA</name>
    <name evidence="9" type="ORF">H8699_06055</name>
</gene>
<dbReference type="CDD" id="cd01556">
    <property type="entry name" value="EPSP_synthase"/>
    <property type="match status" value="1"/>
</dbReference>
<evidence type="ECO:0000256" key="2">
    <source>
        <dbReference type="ARBA" id="ARBA00009948"/>
    </source>
</evidence>
<comment type="subunit">
    <text evidence="7">Monomer.</text>
</comment>
<name>A0A926CZV9_9FIRM</name>
<organism evidence="9 10">
    <name type="scientific">Luoshenia tenuis</name>
    <dbReference type="NCBI Taxonomy" id="2763654"/>
    <lineage>
        <taxon>Bacteria</taxon>
        <taxon>Bacillati</taxon>
        <taxon>Bacillota</taxon>
        <taxon>Clostridia</taxon>
        <taxon>Christensenellales</taxon>
        <taxon>Christensenellaceae</taxon>
        <taxon>Luoshenia</taxon>
    </lineage>
</organism>
<dbReference type="Gene3D" id="3.65.10.10">
    <property type="entry name" value="Enolpyruvate transferase domain"/>
    <property type="match status" value="2"/>
</dbReference>
<proteinExistence type="inferred from homology"/>
<dbReference type="GO" id="GO:0009423">
    <property type="term" value="P:chorismate biosynthetic process"/>
    <property type="evidence" value="ECO:0007669"/>
    <property type="project" value="UniProtKB-UniRule"/>
</dbReference>
<dbReference type="HAMAP" id="MF_00210">
    <property type="entry name" value="EPSP_synth"/>
    <property type="match status" value="1"/>
</dbReference>